<evidence type="ECO:0000256" key="3">
    <source>
        <dbReference type="ARBA" id="ARBA00004370"/>
    </source>
</evidence>
<keyword evidence="12" id="KW-1185">Reference proteome</keyword>
<reference evidence="11 12" key="1">
    <citation type="submission" date="2023-07" db="EMBL/GenBank/DDBJ databases">
        <title>Sorghum-associated microbial communities from plants grown in Nebraska, USA.</title>
        <authorList>
            <person name="Schachtman D."/>
        </authorList>
    </citation>
    <scope>NUCLEOTIDE SEQUENCE [LARGE SCALE GENOMIC DNA]</scope>
    <source>
        <strain evidence="11 12">BE313</strain>
    </source>
</reference>
<keyword evidence="11" id="KW-0282">Flagellum</keyword>
<dbReference type="PANTHER" id="PTHR34933">
    <property type="entry name" value="FLAGELLAR L-RING PROTEIN"/>
    <property type="match status" value="1"/>
</dbReference>
<sequence>MQHALPHALTRCLLALLLPVVALVSGCASSDSIIPPPVRANPLPQPMDVEPAVTGAIFRKHMTSGSLFSDRRRPHKIGDALKIDIAENLSASSELSTDTSRATTLASKGPGSNSNSLGGILKGIMNIDASASGSDTYKGSGNTESTNKFSGRLAAAVINVQSNGYLVVAGERSIAFNSGISTLRFSGVVNPLDITNGNVVASGDVVDARLELVGRGDVSDAASRSWIQKILAKSLSFW</sequence>
<dbReference type="InterPro" id="IPR000527">
    <property type="entry name" value="Flag_Lring"/>
</dbReference>
<name>A0ABU2CC30_9BURK</name>
<evidence type="ECO:0000256" key="7">
    <source>
        <dbReference type="ARBA" id="ARBA00023136"/>
    </source>
</evidence>
<keyword evidence="6 10" id="KW-0732">Signal</keyword>
<comment type="subunit">
    <text evidence="5">The basal body constitutes a major portion of the flagellar organelle and consists of four rings (L,P,S, and M) mounted on a central rod.</text>
</comment>
<evidence type="ECO:0000313" key="11">
    <source>
        <dbReference type="EMBL" id="MDR7378859.1"/>
    </source>
</evidence>
<evidence type="ECO:0000256" key="9">
    <source>
        <dbReference type="ARBA" id="ARBA00023237"/>
    </source>
</evidence>
<evidence type="ECO:0000256" key="1">
    <source>
        <dbReference type="ARBA" id="ARBA00002591"/>
    </source>
</evidence>
<proteinExistence type="inferred from homology"/>
<keyword evidence="11" id="KW-0966">Cell projection</keyword>
<evidence type="ECO:0000256" key="2">
    <source>
        <dbReference type="ARBA" id="ARBA00004117"/>
    </source>
</evidence>
<keyword evidence="11" id="KW-0969">Cilium</keyword>
<evidence type="ECO:0000256" key="8">
    <source>
        <dbReference type="ARBA" id="ARBA00023143"/>
    </source>
</evidence>
<feature type="chain" id="PRO_5045763732" evidence="10">
    <location>
        <begin position="31"/>
        <end position="238"/>
    </location>
</feature>
<evidence type="ECO:0000256" key="4">
    <source>
        <dbReference type="ARBA" id="ARBA00006929"/>
    </source>
</evidence>
<comment type="caution">
    <text evidence="11">The sequence shown here is derived from an EMBL/GenBank/DDBJ whole genome shotgun (WGS) entry which is preliminary data.</text>
</comment>
<comment type="similarity">
    <text evidence="4">Belongs to the FlgH family.</text>
</comment>
<organism evidence="11 12">
    <name type="scientific">Rhodoferax ferrireducens</name>
    <dbReference type="NCBI Taxonomy" id="192843"/>
    <lineage>
        <taxon>Bacteria</taxon>
        <taxon>Pseudomonadati</taxon>
        <taxon>Pseudomonadota</taxon>
        <taxon>Betaproteobacteria</taxon>
        <taxon>Burkholderiales</taxon>
        <taxon>Comamonadaceae</taxon>
        <taxon>Rhodoferax</taxon>
    </lineage>
</organism>
<dbReference type="Proteomes" id="UP001180487">
    <property type="component" value="Unassembled WGS sequence"/>
</dbReference>
<evidence type="ECO:0000256" key="10">
    <source>
        <dbReference type="SAM" id="SignalP"/>
    </source>
</evidence>
<feature type="signal peptide" evidence="10">
    <location>
        <begin position="1"/>
        <end position="30"/>
    </location>
</feature>
<comment type="subcellular location">
    <subcellularLocation>
        <location evidence="2">Bacterial flagellum basal body</location>
    </subcellularLocation>
    <subcellularLocation>
        <location evidence="3">Membrane</location>
    </subcellularLocation>
</comment>
<dbReference type="Pfam" id="PF02107">
    <property type="entry name" value="FlgH"/>
    <property type="match status" value="1"/>
</dbReference>
<keyword evidence="9" id="KW-0998">Cell outer membrane</keyword>
<dbReference type="RefSeq" id="WP_310375150.1">
    <property type="nucleotide sequence ID" value="NZ_JAVDXT010000003.1"/>
</dbReference>
<protein>
    <submittedName>
        <fullName evidence="11">Flagellar L-ring protein FlgH</fullName>
    </submittedName>
</protein>
<gene>
    <name evidence="11" type="ORF">J2X19_003553</name>
</gene>
<comment type="function">
    <text evidence="1">Assembles around the rod to form the L-ring and probably protects the motor/basal body from shearing forces during rotation.</text>
</comment>
<keyword evidence="8" id="KW-0975">Bacterial flagellum</keyword>
<evidence type="ECO:0000256" key="6">
    <source>
        <dbReference type="ARBA" id="ARBA00022729"/>
    </source>
</evidence>
<dbReference type="EMBL" id="JAVDXT010000003">
    <property type="protein sequence ID" value="MDR7378859.1"/>
    <property type="molecule type" value="Genomic_DNA"/>
</dbReference>
<evidence type="ECO:0000256" key="5">
    <source>
        <dbReference type="ARBA" id="ARBA00011439"/>
    </source>
</evidence>
<keyword evidence="7" id="KW-0472">Membrane</keyword>
<evidence type="ECO:0000313" key="12">
    <source>
        <dbReference type="Proteomes" id="UP001180487"/>
    </source>
</evidence>
<dbReference type="PANTHER" id="PTHR34933:SF3">
    <property type="entry name" value="FLAGELLAR L-RING PROTEIN"/>
    <property type="match status" value="1"/>
</dbReference>
<dbReference type="PRINTS" id="PR01008">
    <property type="entry name" value="FLGLRINGFLGH"/>
</dbReference>
<accession>A0ABU2CC30</accession>